<accession>A0A371YK32</accession>
<proteinExistence type="predicted"/>
<evidence type="ECO:0000313" key="4">
    <source>
        <dbReference type="Proteomes" id="UP001595455"/>
    </source>
</evidence>
<dbReference type="EMBL" id="PYIX02000053">
    <property type="protein sequence ID" value="RFC81848.1"/>
    <property type="molecule type" value="Genomic_DNA"/>
</dbReference>
<name>A0A371YK32_9GAMM</name>
<gene>
    <name evidence="1" type="ORF">ACFODO_20925</name>
    <name evidence="2" type="ORF">C9E89_019575</name>
</gene>
<dbReference type="AlphaFoldDB" id="A0A371YK32"/>
<organism evidence="2 3">
    <name type="scientific">Acinetobacter sichuanensis</name>
    <dbReference type="NCBI Taxonomy" id="2136183"/>
    <lineage>
        <taxon>Bacteria</taxon>
        <taxon>Pseudomonadati</taxon>
        <taxon>Pseudomonadota</taxon>
        <taxon>Gammaproteobacteria</taxon>
        <taxon>Moraxellales</taxon>
        <taxon>Moraxellaceae</taxon>
        <taxon>Acinetobacter</taxon>
    </lineage>
</organism>
<reference evidence="4" key="3">
    <citation type="journal article" date="2019" name="Int. J. Syst. Evol. Microbiol.">
        <title>The Global Catalogue of Microorganisms (GCM) 10K type strain sequencing project: providing services to taxonomists for standard genome sequencing and annotation.</title>
        <authorList>
            <consortium name="The Broad Institute Genomics Platform"/>
            <consortium name="The Broad Institute Genome Sequencing Center for Infectious Disease"/>
            <person name="Wu L."/>
            <person name="Ma J."/>
        </authorList>
    </citation>
    <scope>NUCLEOTIDE SEQUENCE [LARGE SCALE GENOMIC DNA]</scope>
    <source>
        <strain evidence="4">KCTC 62575</strain>
    </source>
</reference>
<reference evidence="1" key="1">
    <citation type="journal article" date="2014" name="Int. J. Syst. Evol. Microbiol.">
        <title>Complete genome of a new Firmicutes species belonging to the dominant human colonic microbiota ('Ruminococcus bicirculans') reveals two chromosomes and a selective capacity to utilize plant glucans.</title>
        <authorList>
            <consortium name="NISC Comparative Sequencing Program"/>
            <person name="Wegmann U."/>
            <person name="Louis P."/>
            <person name="Goesmann A."/>
            <person name="Henrissat B."/>
            <person name="Duncan S.H."/>
            <person name="Flint H.J."/>
        </authorList>
    </citation>
    <scope>NUCLEOTIDE SEQUENCE</scope>
    <source>
        <strain evidence="1">KCTC 62575</strain>
    </source>
</reference>
<dbReference type="RefSeq" id="WP_107009902.1">
    <property type="nucleotide sequence ID" value="NZ_JAVIDQ010000026.1"/>
</dbReference>
<comment type="caution">
    <text evidence="2">The sequence shown here is derived from an EMBL/GenBank/DDBJ whole genome shotgun (WGS) entry which is preliminary data.</text>
</comment>
<evidence type="ECO:0000313" key="3">
    <source>
        <dbReference type="Proteomes" id="UP000240957"/>
    </source>
</evidence>
<dbReference type="EMBL" id="JBHRSF010000157">
    <property type="protein sequence ID" value="MFC2997662.1"/>
    <property type="molecule type" value="Genomic_DNA"/>
</dbReference>
<protein>
    <submittedName>
        <fullName evidence="2">Uncharacterized protein</fullName>
    </submittedName>
</protein>
<dbReference type="Proteomes" id="UP001595455">
    <property type="component" value="Unassembled WGS sequence"/>
</dbReference>
<evidence type="ECO:0000313" key="2">
    <source>
        <dbReference type="EMBL" id="RFC81848.1"/>
    </source>
</evidence>
<evidence type="ECO:0000313" key="1">
    <source>
        <dbReference type="EMBL" id="MFC2997662.1"/>
    </source>
</evidence>
<keyword evidence="4" id="KW-1185">Reference proteome</keyword>
<reference evidence="2 3" key="2">
    <citation type="submission" date="2018-08" db="EMBL/GenBank/DDBJ databases">
        <title>The draft genome of Acinetobacter sichuanensis strain WCHAc060041.</title>
        <authorList>
            <person name="Qin J."/>
            <person name="Feng Y."/>
            <person name="Zong Z."/>
        </authorList>
    </citation>
    <scope>NUCLEOTIDE SEQUENCE [LARGE SCALE GENOMIC DNA]</scope>
    <source>
        <strain evidence="2 3">WCHAc060041</strain>
    </source>
</reference>
<reference evidence="1" key="4">
    <citation type="submission" date="2024-09" db="EMBL/GenBank/DDBJ databases">
        <authorList>
            <person name="Sun Q."/>
            <person name="Mori K."/>
        </authorList>
    </citation>
    <scope>NUCLEOTIDE SEQUENCE</scope>
    <source>
        <strain evidence="1">KCTC 62575</strain>
    </source>
</reference>
<sequence length="123" mass="13290">MPSLDVSDVLLDPDFMTSDLVCNRQTVIMGDNGRPQSTLLSTPFSGVVTTNSGLNMDRREDGTLIKGAINIHTQFALTSGDASSKADEIIWKGKTYIVSQVLNNQHYGNGFVKAICELKPLSG</sequence>
<dbReference type="OrthoDB" id="8449625at2"/>
<dbReference type="Proteomes" id="UP000240957">
    <property type="component" value="Unassembled WGS sequence"/>
</dbReference>